<gene>
    <name evidence="2" type="ORF">Cco03nite_41520</name>
</gene>
<evidence type="ECO:0008006" key="4">
    <source>
        <dbReference type="Google" id="ProtNLM"/>
    </source>
</evidence>
<protein>
    <recommendedName>
        <fullName evidence="4">Secreted protein</fullName>
    </recommendedName>
</protein>
<evidence type="ECO:0000256" key="1">
    <source>
        <dbReference type="SAM" id="SignalP"/>
    </source>
</evidence>
<proteinExistence type="predicted"/>
<dbReference type="Proteomes" id="UP000630887">
    <property type="component" value="Unassembled WGS sequence"/>
</dbReference>
<keyword evidence="1" id="KW-0732">Signal</keyword>
<dbReference type="EMBL" id="BONI01000034">
    <property type="protein sequence ID" value="GIG07452.1"/>
    <property type="molecule type" value="Genomic_DNA"/>
</dbReference>
<evidence type="ECO:0000313" key="3">
    <source>
        <dbReference type="Proteomes" id="UP000630887"/>
    </source>
</evidence>
<comment type="caution">
    <text evidence="2">The sequence shown here is derived from an EMBL/GenBank/DDBJ whole genome shotgun (WGS) entry which is preliminary data.</text>
</comment>
<reference evidence="2 3" key="1">
    <citation type="submission" date="2021-01" db="EMBL/GenBank/DDBJ databases">
        <title>Whole genome shotgun sequence of Catellatospora coxensis NBRC 107359.</title>
        <authorList>
            <person name="Komaki H."/>
            <person name="Tamura T."/>
        </authorList>
    </citation>
    <scope>NUCLEOTIDE SEQUENCE [LARGE SCALE GENOMIC DNA]</scope>
    <source>
        <strain evidence="2 3">NBRC 107359</strain>
    </source>
</reference>
<keyword evidence="3" id="KW-1185">Reference proteome</keyword>
<sequence>MVKAAPTMRVIVAAVVLGAVLAPAAPAAALPDPLITLQEQASESSPDPKTVVVSCPDDAWVFAVGGWTDDSSGQALLTRLEPAADLRSGIVSARPANGGTTPFSLTAQVICARTLVAPTRVANTTMQGISIEVECPAPTVMLGFGFAMGRNAENRRLDQLEPDGDLTQVTVGTSGVGQTGSLTAYGICHTVVETPGALINIYRATGIPVTGQTWPKLATLLPMTFGLAFGVGAIVTGPGSHLDGFLLRPFGEGVARADRISTLPGLPILRTPARTTSLMGPAEDPSLTTVGARIGTFH</sequence>
<name>A0A8J3KQX0_9ACTN</name>
<feature type="signal peptide" evidence="1">
    <location>
        <begin position="1"/>
        <end position="24"/>
    </location>
</feature>
<accession>A0A8J3KQX0</accession>
<evidence type="ECO:0000313" key="2">
    <source>
        <dbReference type="EMBL" id="GIG07452.1"/>
    </source>
</evidence>
<feature type="chain" id="PRO_5035275468" description="Secreted protein" evidence="1">
    <location>
        <begin position="25"/>
        <end position="298"/>
    </location>
</feature>
<dbReference type="RefSeq" id="WP_203693792.1">
    <property type="nucleotide sequence ID" value="NZ_BAAALC010000012.1"/>
</dbReference>
<dbReference type="AlphaFoldDB" id="A0A8J3KQX0"/>
<organism evidence="2 3">
    <name type="scientific">Catellatospora coxensis</name>
    <dbReference type="NCBI Taxonomy" id="310354"/>
    <lineage>
        <taxon>Bacteria</taxon>
        <taxon>Bacillati</taxon>
        <taxon>Actinomycetota</taxon>
        <taxon>Actinomycetes</taxon>
        <taxon>Micromonosporales</taxon>
        <taxon>Micromonosporaceae</taxon>
        <taxon>Catellatospora</taxon>
    </lineage>
</organism>